<proteinExistence type="predicted"/>
<evidence type="ECO:0000313" key="2">
    <source>
        <dbReference type="Proteomes" id="UP000054359"/>
    </source>
</evidence>
<dbReference type="EMBL" id="KK121375">
    <property type="protein sequence ID" value="KFM80353.1"/>
    <property type="molecule type" value="Genomic_DNA"/>
</dbReference>
<accession>A0A087USL4</accession>
<reference evidence="1 2" key="1">
    <citation type="submission" date="2013-11" db="EMBL/GenBank/DDBJ databases">
        <title>Genome sequencing of Stegodyphus mimosarum.</title>
        <authorList>
            <person name="Bechsgaard J."/>
        </authorList>
    </citation>
    <scope>NUCLEOTIDE SEQUENCE [LARGE SCALE GENOMIC DNA]</scope>
</reference>
<dbReference type="OrthoDB" id="6428941at2759"/>
<sequence>MGSSTVSSTAGVKSGNRSCKTVDNGLGCLQAGIKEENYKLRRSVSCDISRLETIQSSGCSYHSSRSLSKYGTEHNNCTTGLKKSRSKSSTSALRDCSKDKAGCVKQLKHKIQSLPSRKDNFCEITVSEKFPANCKRQEHSASEERRKFMHNNSHSTQANVYPISNRNRCSTDLESNDGYQHHLQTNSKDPCCNCCNDYQDPVFQDSCRKFSHVITVGHDCHEFQAPNVTSCNHDKYCYSESISCSHEKLCPCQRISSLPRKHKSESNSLQNNCCLLETDVPNNKTLKQLVEPLNSVRLKPKRIL</sequence>
<protein>
    <submittedName>
        <fullName evidence="1">Uncharacterized protein</fullName>
    </submittedName>
</protein>
<dbReference type="AlphaFoldDB" id="A0A087USL4"/>
<dbReference type="Proteomes" id="UP000054359">
    <property type="component" value="Unassembled WGS sequence"/>
</dbReference>
<keyword evidence="2" id="KW-1185">Reference proteome</keyword>
<gene>
    <name evidence="1" type="ORF">X975_06907</name>
</gene>
<evidence type="ECO:0000313" key="1">
    <source>
        <dbReference type="EMBL" id="KFM80353.1"/>
    </source>
</evidence>
<name>A0A087USL4_STEMI</name>
<organism evidence="1 2">
    <name type="scientific">Stegodyphus mimosarum</name>
    <name type="common">African social velvet spider</name>
    <dbReference type="NCBI Taxonomy" id="407821"/>
    <lineage>
        <taxon>Eukaryota</taxon>
        <taxon>Metazoa</taxon>
        <taxon>Ecdysozoa</taxon>
        <taxon>Arthropoda</taxon>
        <taxon>Chelicerata</taxon>
        <taxon>Arachnida</taxon>
        <taxon>Araneae</taxon>
        <taxon>Araneomorphae</taxon>
        <taxon>Entelegynae</taxon>
        <taxon>Eresoidea</taxon>
        <taxon>Eresidae</taxon>
        <taxon>Stegodyphus</taxon>
    </lineage>
</organism>
<feature type="non-terminal residue" evidence="1">
    <location>
        <position position="304"/>
    </location>
</feature>